<dbReference type="RefSeq" id="WP_274230990.1">
    <property type="nucleotide sequence ID" value="NZ_BAABHQ010000001.1"/>
</dbReference>
<evidence type="ECO:0000256" key="4">
    <source>
        <dbReference type="RuleBase" id="RU003707"/>
    </source>
</evidence>
<dbReference type="Gene3D" id="1.10.12.10">
    <property type="entry name" value="Lyase 2-enoyl-coa Hydratase, Chain A, domain 2"/>
    <property type="match status" value="1"/>
</dbReference>
<dbReference type="InterPro" id="IPR018376">
    <property type="entry name" value="Enoyl-CoA_hyd/isom_CS"/>
</dbReference>
<gene>
    <name evidence="5" type="ORF">GCM10023203_04740</name>
</gene>
<evidence type="ECO:0000256" key="2">
    <source>
        <dbReference type="ARBA" id="ARBA00023098"/>
    </source>
</evidence>
<proteinExistence type="inferred from homology"/>
<dbReference type="PROSITE" id="PS00166">
    <property type="entry name" value="ENOYL_COA_HYDRATASE"/>
    <property type="match status" value="1"/>
</dbReference>
<keyword evidence="2" id="KW-0443">Lipid metabolism</keyword>
<dbReference type="InterPro" id="IPR001753">
    <property type="entry name" value="Enoyl-CoA_hydra/iso"/>
</dbReference>
<evidence type="ECO:0000256" key="1">
    <source>
        <dbReference type="ARBA" id="ARBA00005254"/>
    </source>
</evidence>
<dbReference type="InterPro" id="IPR014748">
    <property type="entry name" value="Enoyl-CoA_hydra_C"/>
</dbReference>
<dbReference type="SUPFAM" id="SSF52096">
    <property type="entry name" value="ClpP/crotonase"/>
    <property type="match status" value="1"/>
</dbReference>
<reference evidence="6" key="1">
    <citation type="journal article" date="2019" name="Int. J. Syst. Evol. Microbiol.">
        <title>The Global Catalogue of Microorganisms (GCM) 10K type strain sequencing project: providing services to taxonomists for standard genome sequencing and annotation.</title>
        <authorList>
            <consortium name="The Broad Institute Genomics Platform"/>
            <consortium name="The Broad Institute Genome Sequencing Center for Infectious Disease"/>
            <person name="Wu L."/>
            <person name="Ma J."/>
        </authorList>
    </citation>
    <scope>NUCLEOTIDE SEQUENCE [LARGE SCALE GENOMIC DNA]</scope>
    <source>
        <strain evidence="6">JCM 17983</strain>
    </source>
</reference>
<dbReference type="PANTHER" id="PTHR11941">
    <property type="entry name" value="ENOYL-COA HYDRATASE-RELATED"/>
    <property type="match status" value="1"/>
</dbReference>
<dbReference type="Pfam" id="PF00378">
    <property type="entry name" value="ECH_1"/>
    <property type="match status" value="1"/>
</dbReference>
<organism evidence="5 6">
    <name type="scientific">Actinomycetospora straminea</name>
    <dbReference type="NCBI Taxonomy" id="663607"/>
    <lineage>
        <taxon>Bacteria</taxon>
        <taxon>Bacillati</taxon>
        <taxon>Actinomycetota</taxon>
        <taxon>Actinomycetes</taxon>
        <taxon>Pseudonocardiales</taxon>
        <taxon>Pseudonocardiaceae</taxon>
        <taxon>Actinomycetospora</taxon>
    </lineage>
</organism>
<dbReference type="Gene3D" id="3.90.226.10">
    <property type="entry name" value="2-enoyl-CoA Hydratase, Chain A, domain 1"/>
    <property type="match status" value="1"/>
</dbReference>
<evidence type="ECO:0000256" key="3">
    <source>
        <dbReference type="ARBA" id="ARBA00023239"/>
    </source>
</evidence>
<dbReference type="InterPro" id="IPR029045">
    <property type="entry name" value="ClpP/crotonase-like_dom_sf"/>
</dbReference>
<dbReference type="CDD" id="cd06558">
    <property type="entry name" value="crotonase-like"/>
    <property type="match status" value="1"/>
</dbReference>
<keyword evidence="3" id="KW-0456">Lyase</keyword>
<name>A0ABP9DYR6_9PSEU</name>
<accession>A0ABP9DYR6</accession>
<evidence type="ECO:0000313" key="5">
    <source>
        <dbReference type="EMBL" id="GAA4860544.1"/>
    </source>
</evidence>
<keyword evidence="6" id="KW-1185">Reference proteome</keyword>
<dbReference type="NCBIfam" id="NF006100">
    <property type="entry name" value="PRK08252.1"/>
    <property type="match status" value="1"/>
</dbReference>
<comment type="caution">
    <text evidence="5">The sequence shown here is derived from an EMBL/GenBank/DDBJ whole genome shotgun (WGS) entry which is preliminary data.</text>
</comment>
<dbReference type="Proteomes" id="UP001500457">
    <property type="component" value="Unassembled WGS sequence"/>
</dbReference>
<dbReference type="PANTHER" id="PTHR11941:SF169">
    <property type="entry name" value="(7AS)-7A-METHYL-1,5-DIOXO-2,3,5,6,7,7A-HEXAHYDRO-1H-INDENE-CARBOXYL-COA HYDROLASE"/>
    <property type="match status" value="1"/>
</dbReference>
<protein>
    <submittedName>
        <fullName evidence="5">Crotonase/enoyl-CoA hydratase family protein</fullName>
    </submittedName>
</protein>
<comment type="similarity">
    <text evidence="1 4">Belongs to the enoyl-CoA hydratase/isomerase family.</text>
</comment>
<evidence type="ECO:0000313" key="6">
    <source>
        <dbReference type="Proteomes" id="UP001500457"/>
    </source>
</evidence>
<dbReference type="EMBL" id="BAABHQ010000001">
    <property type="protein sequence ID" value="GAA4860544.1"/>
    <property type="molecule type" value="Genomic_DNA"/>
</dbReference>
<sequence>MSSPDPDEQVLRTEREGTTLVITIDRPKARNSVNTAVAQGIADALDELDGDDALVTGILTGAGGFFSAGMDLKAFLRGERPHIGDRGFAGITQRPPAKPLIAAVEGPALAGGCELALSCDLVVASEEASFGIPEVKRGLAAAAGGLLRLPTRIPRAVAMELALTGDPMSAADAHRWGLVNHLTAPGGALDGARELAGRIGANGPLAVRASKQVIVESPTWPADEVWARQGEILGPVLNSEDAREGAAAFAEKRAPVWRGR</sequence>